<dbReference type="Proteomes" id="UP000316476">
    <property type="component" value="Unassembled WGS sequence"/>
</dbReference>
<dbReference type="RefSeq" id="WP_146415031.1">
    <property type="nucleotide sequence ID" value="NZ_SJPZ01000002.1"/>
</dbReference>
<dbReference type="InterPro" id="IPR018777">
    <property type="entry name" value="Replication_initiator_prot_A"/>
</dbReference>
<dbReference type="EMBL" id="SJPZ01000002">
    <property type="protein sequence ID" value="TWU62353.1"/>
    <property type="molecule type" value="Genomic_DNA"/>
</dbReference>
<name>A0A5C6FPL7_9PLAN</name>
<organism evidence="1 2">
    <name type="scientific">Crateriforma conspicua</name>
    <dbReference type="NCBI Taxonomy" id="2527996"/>
    <lineage>
        <taxon>Bacteria</taxon>
        <taxon>Pseudomonadati</taxon>
        <taxon>Planctomycetota</taxon>
        <taxon>Planctomycetia</taxon>
        <taxon>Planctomycetales</taxon>
        <taxon>Planctomycetaceae</taxon>
        <taxon>Crateriforma</taxon>
    </lineage>
</organism>
<protein>
    <submittedName>
        <fullName evidence="1">Replication initiator protein A</fullName>
    </submittedName>
</protein>
<reference evidence="1 2" key="1">
    <citation type="submission" date="2019-02" db="EMBL/GenBank/DDBJ databases">
        <title>Deep-cultivation of Planctomycetes and their phenomic and genomic characterization uncovers novel biology.</title>
        <authorList>
            <person name="Wiegand S."/>
            <person name="Jogler M."/>
            <person name="Boedeker C."/>
            <person name="Pinto D."/>
            <person name="Vollmers J."/>
            <person name="Rivas-Marin E."/>
            <person name="Kohn T."/>
            <person name="Peeters S.H."/>
            <person name="Heuer A."/>
            <person name="Rast P."/>
            <person name="Oberbeckmann S."/>
            <person name="Bunk B."/>
            <person name="Jeske O."/>
            <person name="Meyerdierks A."/>
            <person name="Storesund J.E."/>
            <person name="Kallscheuer N."/>
            <person name="Luecker S."/>
            <person name="Lage O.M."/>
            <person name="Pohl T."/>
            <person name="Merkel B.J."/>
            <person name="Hornburger P."/>
            <person name="Mueller R.-W."/>
            <person name="Bruemmer F."/>
            <person name="Labrenz M."/>
            <person name="Spormann A.M."/>
            <person name="Op Den Camp H."/>
            <person name="Overmann J."/>
            <person name="Amann R."/>
            <person name="Jetten M.S.M."/>
            <person name="Mascher T."/>
            <person name="Medema M.H."/>
            <person name="Devos D.P."/>
            <person name="Kaster A.-K."/>
            <person name="Ovreas L."/>
            <person name="Rohde M."/>
            <person name="Galperin M.Y."/>
            <person name="Jogler C."/>
        </authorList>
    </citation>
    <scope>NUCLEOTIDE SEQUENCE [LARGE SCALE GENOMIC DNA]</scope>
    <source>
        <strain evidence="1 2">V7</strain>
    </source>
</reference>
<comment type="caution">
    <text evidence="1">The sequence shown here is derived from an EMBL/GenBank/DDBJ whole genome shotgun (WGS) entry which is preliminary data.</text>
</comment>
<accession>A0A5C6FPL7</accession>
<dbReference type="Pfam" id="PF10134">
    <property type="entry name" value="RPA"/>
    <property type="match status" value="1"/>
</dbReference>
<proteinExistence type="predicted"/>
<evidence type="ECO:0000313" key="2">
    <source>
        <dbReference type="Proteomes" id="UP000316476"/>
    </source>
</evidence>
<sequence>MAKQRRRSDREDQTKLQTAEGIPLFTRDEMNLVELPFGPISPPAENTMDVTHLVWDPELKREVTRQTTIIGSDKYGLPRPIDDQVLVGMSALTYEAQYASRQVEFSRYELCRILNWAPDGRSYRRLDESFYRIAGTTLQFKDAWWDKGESEWKSKTFHLIDELNLCSRDQLQRSRLRTGEKRQRLCSFEWSKTIFKSFEDGFIKSLDMEMFRRIANGRRRDVPVRLFRILDKRFYKTRIVRMKVDSIGVGIIGLSPNYSPSQLIRILERAGNCLIDCGYLRKIRFEDSRGRWYVTFEKAVKRRSSAKPSAVNVVQSEDCRLGGEPNPHTAWVQKQPTELLIRLENAALAASFGSELERERVHCCRKDNEPIADSGIMRHQYIQRYAERITKSATRTQSVAS</sequence>
<dbReference type="OrthoDB" id="9774004at2"/>
<evidence type="ECO:0000313" key="1">
    <source>
        <dbReference type="EMBL" id="TWU62353.1"/>
    </source>
</evidence>
<dbReference type="AlphaFoldDB" id="A0A5C6FPL7"/>
<gene>
    <name evidence="1" type="ORF">V7x_40820</name>
</gene>